<evidence type="ECO:0000313" key="1">
    <source>
        <dbReference type="EMBL" id="CAF4847856.1"/>
    </source>
</evidence>
<sequence length="70" mass="8228">MALEDPIRSFKETFYAKFLEDDERHQGGEEYLIFKTKPAEEPIIQIVAREDYFHILLSAHKTVDTEGEIK</sequence>
<protein>
    <submittedName>
        <fullName evidence="1">Uncharacterized protein</fullName>
    </submittedName>
</protein>
<comment type="caution">
    <text evidence="1">The sequence shown here is derived from an EMBL/GenBank/DDBJ whole genome shotgun (WGS) entry which is preliminary data.</text>
</comment>
<reference evidence="1" key="1">
    <citation type="submission" date="2021-02" db="EMBL/GenBank/DDBJ databases">
        <authorList>
            <person name="Steward A R."/>
        </authorList>
    </citation>
    <scope>NUCLEOTIDE SEQUENCE</scope>
</reference>
<gene>
    <name evidence="1" type="ORF">PMACD_LOCUS6788</name>
</gene>
<proteinExistence type="predicted"/>
<dbReference type="OrthoDB" id="10552194at2759"/>
<dbReference type="AlphaFoldDB" id="A0A821RSV9"/>
<accession>A0A821RSV9</accession>
<dbReference type="Proteomes" id="UP000663880">
    <property type="component" value="Unassembled WGS sequence"/>
</dbReference>
<dbReference type="EMBL" id="CAJOBZ010000015">
    <property type="protein sequence ID" value="CAF4847856.1"/>
    <property type="molecule type" value="Genomic_DNA"/>
</dbReference>
<organism evidence="1 2">
    <name type="scientific">Pieris macdunnoughi</name>
    <dbReference type="NCBI Taxonomy" id="345717"/>
    <lineage>
        <taxon>Eukaryota</taxon>
        <taxon>Metazoa</taxon>
        <taxon>Ecdysozoa</taxon>
        <taxon>Arthropoda</taxon>
        <taxon>Hexapoda</taxon>
        <taxon>Insecta</taxon>
        <taxon>Pterygota</taxon>
        <taxon>Neoptera</taxon>
        <taxon>Endopterygota</taxon>
        <taxon>Lepidoptera</taxon>
        <taxon>Glossata</taxon>
        <taxon>Ditrysia</taxon>
        <taxon>Papilionoidea</taxon>
        <taxon>Pieridae</taxon>
        <taxon>Pierinae</taxon>
        <taxon>Pieris</taxon>
    </lineage>
</organism>
<evidence type="ECO:0000313" key="2">
    <source>
        <dbReference type="Proteomes" id="UP000663880"/>
    </source>
</evidence>
<keyword evidence="2" id="KW-1185">Reference proteome</keyword>
<name>A0A821RSV9_9NEOP</name>